<feature type="compositionally biased region" description="Polar residues" evidence="1">
    <location>
        <begin position="1"/>
        <end position="11"/>
    </location>
</feature>
<dbReference type="AlphaFoldDB" id="A0A8S8ZCG0"/>
<feature type="region of interest" description="Disordered" evidence="1">
    <location>
        <begin position="1"/>
        <end position="83"/>
    </location>
</feature>
<evidence type="ECO:0000256" key="1">
    <source>
        <dbReference type="SAM" id="MobiDB-lite"/>
    </source>
</evidence>
<dbReference type="VEuPathDB" id="FungiDB:SMAC_08220"/>
<dbReference type="EMBL" id="NMPR01000190">
    <property type="protein sequence ID" value="KAA8628337.1"/>
    <property type="molecule type" value="Genomic_DNA"/>
</dbReference>
<evidence type="ECO:0000313" key="3">
    <source>
        <dbReference type="Proteomes" id="UP000433876"/>
    </source>
</evidence>
<proteinExistence type="predicted"/>
<evidence type="ECO:0000313" key="2">
    <source>
        <dbReference type="EMBL" id="KAA8628337.1"/>
    </source>
</evidence>
<gene>
    <name evidence="2" type="ORF">SMACR_08220</name>
</gene>
<sequence>MEANKHSSSIENETHLCPPPGTPSEKESASQQASGFAASTPDGAKAGGHGDAGHSAQAQDDASRSTGKNMANPKSTASTVRTEKAVKFLRLL</sequence>
<reference evidence="2 3" key="1">
    <citation type="submission" date="2017-07" db="EMBL/GenBank/DDBJ databases">
        <title>Genome sequence of the Sordaria macrospora wild type strain R19027.</title>
        <authorList>
            <person name="Nowrousian M."/>
            <person name="Teichert I."/>
            <person name="Kueck U."/>
        </authorList>
    </citation>
    <scope>NUCLEOTIDE SEQUENCE [LARGE SCALE GENOMIC DNA]</scope>
    <source>
        <strain evidence="2 3">R19027</strain>
        <tissue evidence="2">Mycelium</tissue>
    </source>
</reference>
<organism evidence="2 3">
    <name type="scientific">Sordaria macrospora</name>
    <dbReference type="NCBI Taxonomy" id="5147"/>
    <lineage>
        <taxon>Eukaryota</taxon>
        <taxon>Fungi</taxon>
        <taxon>Dikarya</taxon>
        <taxon>Ascomycota</taxon>
        <taxon>Pezizomycotina</taxon>
        <taxon>Sordariomycetes</taxon>
        <taxon>Sordariomycetidae</taxon>
        <taxon>Sordariales</taxon>
        <taxon>Sordariaceae</taxon>
        <taxon>Sordaria</taxon>
    </lineage>
</organism>
<protein>
    <submittedName>
        <fullName evidence="2">Uncharacterized protein</fullName>
    </submittedName>
</protein>
<feature type="compositionally biased region" description="Low complexity" evidence="1">
    <location>
        <begin position="29"/>
        <end position="44"/>
    </location>
</feature>
<dbReference type="Proteomes" id="UP000433876">
    <property type="component" value="Unassembled WGS sequence"/>
</dbReference>
<name>A0A8S8ZCG0_SORMA</name>
<feature type="compositionally biased region" description="Polar residues" evidence="1">
    <location>
        <begin position="64"/>
        <end position="80"/>
    </location>
</feature>
<comment type="caution">
    <text evidence="2">The sequence shown here is derived from an EMBL/GenBank/DDBJ whole genome shotgun (WGS) entry which is preliminary data.</text>
</comment>
<accession>A0A8S8ZCG0</accession>